<evidence type="ECO:0000313" key="2">
    <source>
        <dbReference type="EMBL" id="MEZ0165744.1"/>
    </source>
</evidence>
<dbReference type="InterPro" id="IPR050155">
    <property type="entry name" value="HAD-like_hydrolase_sf"/>
</dbReference>
<dbReference type="Gene3D" id="3.40.50.1000">
    <property type="entry name" value="HAD superfamily/HAD-like"/>
    <property type="match status" value="1"/>
</dbReference>
<dbReference type="InterPro" id="IPR023214">
    <property type="entry name" value="HAD_sf"/>
</dbReference>
<evidence type="ECO:0000313" key="3">
    <source>
        <dbReference type="Proteomes" id="UP001565927"/>
    </source>
</evidence>
<dbReference type="PANTHER" id="PTHR43434:SF1">
    <property type="entry name" value="PHOSPHOGLYCOLATE PHOSPHATASE"/>
    <property type="match status" value="1"/>
</dbReference>
<dbReference type="InterPro" id="IPR036412">
    <property type="entry name" value="HAD-like_sf"/>
</dbReference>
<feature type="region of interest" description="Disordered" evidence="1">
    <location>
        <begin position="1"/>
        <end position="27"/>
    </location>
</feature>
<dbReference type="Pfam" id="PF12710">
    <property type="entry name" value="HAD"/>
    <property type="match status" value="1"/>
</dbReference>
<dbReference type="Proteomes" id="UP001565927">
    <property type="component" value="Unassembled WGS sequence"/>
</dbReference>
<dbReference type="PANTHER" id="PTHR43434">
    <property type="entry name" value="PHOSPHOGLYCOLATE PHOSPHATASE"/>
    <property type="match status" value="1"/>
</dbReference>
<keyword evidence="2" id="KW-0378">Hydrolase</keyword>
<dbReference type="EMBL" id="JBGFTU010000014">
    <property type="protein sequence ID" value="MEZ0165744.1"/>
    <property type="molecule type" value="Genomic_DNA"/>
</dbReference>
<sequence length="256" mass="25577">MTSAPACPPEPRTDAPPAADAAAAGGRSPRVPVVGFDLDMTLVDSRDGIAATLGAVLAEVGVTVTVADTWPYAGLPLDLILAGLAPGTPPEELEVLQARYRALYPSLGIESVRAYPGAATALAAPAAHGGRSVVVSAKHTPNVHRVLAVAGLAGAVREADVAGDLFAEDKGARLAQLGATAYVGDHPGDVRAAAVAGAVAVGVPTGAHDTAALLDAGADVVLPRLEDFPDWLATHVQDLRAGGARGEGERAAPLPG</sequence>
<dbReference type="RefSeq" id="WP_370441968.1">
    <property type="nucleotide sequence ID" value="NZ_JBGFTU010000014.1"/>
</dbReference>
<proteinExistence type="predicted"/>
<organism evidence="2 3">
    <name type="scientific">Kineococcus halophytocola</name>
    <dbReference type="NCBI Taxonomy" id="3234027"/>
    <lineage>
        <taxon>Bacteria</taxon>
        <taxon>Bacillati</taxon>
        <taxon>Actinomycetota</taxon>
        <taxon>Actinomycetes</taxon>
        <taxon>Kineosporiales</taxon>
        <taxon>Kineosporiaceae</taxon>
        <taxon>Kineococcus</taxon>
    </lineage>
</organism>
<dbReference type="EC" id="3.-.-.-" evidence="2"/>
<feature type="compositionally biased region" description="Pro residues" evidence="1">
    <location>
        <begin position="1"/>
        <end position="10"/>
    </location>
</feature>
<dbReference type="SUPFAM" id="SSF56784">
    <property type="entry name" value="HAD-like"/>
    <property type="match status" value="1"/>
</dbReference>
<evidence type="ECO:0000256" key="1">
    <source>
        <dbReference type="SAM" id="MobiDB-lite"/>
    </source>
</evidence>
<name>A0ABV4H354_9ACTN</name>
<reference evidence="2 3" key="1">
    <citation type="submission" date="2024-07" db="EMBL/GenBank/DDBJ databases">
        <authorList>
            <person name="Thanompreechachai J."/>
            <person name="Duangmal K."/>
        </authorList>
    </citation>
    <scope>NUCLEOTIDE SEQUENCE [LARGE SCALE GENOMIC DNA]</scope>
    <source>
        <strain evidence="2 3">LSe6-4</strain>
    </source>
</reference>
<keyword evidence="3" id="KW-1185">Reference proteome</keyword>
<protein>
    <submittedName>
        <fullName evidence="2">HAD family hydrolase</fullName>
        <ecNumber evidence="2">3.-.-.-</ecNumber>
    </submittedName>
</protein>
<dbReference type="Gene3D" id="1.10.150.240">
    <property type="entry name" value="Putative phosphatase, domain 2"/>
    <property type="match status" value="1"/>
</dbReference>
<dbReference type="GO" id="GO:0016787">
    <property type="term" value="F:hydrolase activity"/>
    <property type="evidence" value="ECO:0007669"/>
    <property type="project" value="UniProtKB-KW"/>
</dbReference>
<comment type="caution">
    <text evidence="2">The sequence shown here is derived from an EMBL/GenBank/DDBJ whole genome shotgun (WGS) entry which is preliminary data.</text>
</comment>
<accession>A0ABV4H354</accession>
<feature type="compositionally biased region" description="Low complexity" evidence="1">
    <location>
        <begin position="15"/>
        <end position="24"/>
    </location>
</feature>
<gene>
    <name evidence="2" type="ORF">AB2L27_13365</name>
</gene>
<dbReference type="InterPro" id="IPR023198">
    <property type="entry name" value="PGP-like_dom2"/>
</dbReference>